<proteinExistence type="inferred from homology"/>
<keyword evidence="5 6" id="KW-0472">Membrane</keyword>
<keyword evidence="4 6" id="KW-1133">Transmembrane helix</keyword>
<protein>
    <recommendedName>
        <fullName evidence="6">Anoctamin</fullName>
    </recommendedName>
</protein>
<evidence type="ECO:0000256" key="1">
    <source>
        <dbReference type="ARBA" id="ARBA00004141"/>
    </source>
</evidence>
<dbReference type="GO" id="GO:0005886">
    <property type="term" value="C:plasma membrane"/>
    <property type="evidence" value="ECO:0007669"/>
    <property type="project" value="TreeGrafter"/>
</dbReference>
<dbReference type="PANTHER" id="PTHR12308">
    <property type="entry name" value="ANOCTAMIN"/>
    <property type="match status" value="1"/>
</dbReference>
<feature type="transmembrane region" description="Helical" evidence="6">
    <location>
        <begin position="101"/>
        <end position="122"/>
    </location>
</feature>
<dbReference type="EMBL" id="CAXKWB010000416">
    <property type="protein sequence ID" value="CAL4060800.1"/>
    <property type="molecule type" value="Genomic_DNA"/>
</dbReference>
<evidence type="ECO:0000256" key="4">
    <source>
        <dbReference type="ARBA" id="ARBA00022989"/>
    </source>
</evidence>
<comment type="caution">
    <text evidence="6">Lacks conserved residue(s) required for the propagation of feature annotation.</text>
</comment>
<dbReference type="GO" id="GO:0005254">
    <property type="term" value="F:chloride channel activity"/>
    <property type="evidence" value="ECO:0007669"/>
    <property type="project" value="TreeGrafter"/>
</dbReference>
<dbReference type="Pfam" id="PF04547">
    <property type="entry name" value="Anoctamin"/>
    <property type="match status" value="1"/>
</dbReference>
<evidence type="ECO:0000313" key="8">
    <source>
        <dbReference type="EMBL" id="CAL4060800.1"/>
    </source>
</evidence>
<gene>
    <name evidence="8" type="ORF">MNOR_LOCUS1555</name>
</gene>
<evidence type="ECO:0000256" key="2">
    <source>
        <dbReference type="ARBA" id="ARBA00009671"/>
    </source>
</evidence>
<dbReference type="Proteomes" id="UP001497623">
    <property type="component" value="Unassembled WGS sequence"/>
</dbReference>
<evidence type="ECO:0000313" key="9">
    <source>
        <dbReference type="Proteomes" id="UP001497623"/>
    </source>
</evidence>
<comment type="caution">
    <text evidence="8">The sequence shown here is derived from an EMBL/GenBank/DDBJ whole genome shotgun (WGS) entry which is preliminary data.</text>
</comment>
<dbReference type="AlphaFoldDB" id="A0AAV2PNJ5"/>
<comment type="similarity">
    <text evidence="2 6">Belongs to the anoctamin family.</text>
</comment>
<sequence>DAFDDYLEMFMQFGYVCLFSSAYPFAAAWALLNNLLELRCDAFKLCQIQQRPQVKRVSSIGVWQGAFSLLGSVGVATNCALLCICPRLRPLAPNTTEMEWVLIFVILEHIIHGLKIAISYIIPDKPLRVKQGLEKINYQSRLALTKKLVSKGKKNL</sequence>
<feature type="transmembrane region" description="Helical" evidence="6">
    <location>
        <begin position="65"/>
        <end position="89"/>
    </location>
</feature>
<comment type="subcellular location">
    <subcellularLocation>
        <location evidence="1 6">Membrane</location>
        <topology evidence="1 6">Multi-pass membrane protein</topology>
    </subcellularLocation>
</comment>
<accession>A0AAV2PNJ5</accession>
<evidence type="ECO:0000256" key="3">
    <source>
        <dbReference type="ARBA" id="ARBA00022692"/>
    </source>
</evidence>
<organism evidence="8 9">
    <name type="scientific">Meganyctiphanes norvegica</name>
    <name type="common">Northern krill</name>
    <name type="synonym">Thysanopoda norvegica</name>
    <dbReference type="NCBI Taxonomy" id="48144"/>
    <lineage>
        <taxon>Eukaryota</taxon>
        <taxon>Metazoa</taxon>
        <taxon>Ecdysozoa</taxon>
        <taxon>Arthropoda</taxon>
        <taxon>Crustacea</taxon>
        <taxon>Multicrustacea</taxon>
        <taxon>Malacostraca</taxon>
        <taxon>Eumalacostraca</taxon>
        <taxon>Eucarida</taxon>
        <taxon>Euphausiacea</taxon>
        <taxon>Euphausiidae</taxon>
        <taxon>Meganyctiphanes</taxon>
    </lineage>
</organism>
<evidence type="ECO:0000256" key="6">
    <source>
        <dbReference type="RuleBase" id="RU280814"/>
    </source>
</evidence>
<feature type="non-terminal residue" evidence="8">
    <location>
        <position position="1"/>
    </location>
</feature>
<dbReference type="PANTHER" id="PTHR12308:SF74">
    <property type="entry name" value="ANOCTAMIN"/>
    <property type="match status" value="1"/>
</dbReference>
<dbReference type="InterPro" id="IPR007632">
    <property type="entry name" value="Anoctamin"/>
</dbReference>
<evidence type="ECO:0000259" key="7">
    <source>
        <dbReference type="Pfam" id="PF04547"/>
    </source>
</evidence>
<keyword evidence="3 6" id="KW-0812">Transmembrane</keyword>
<feature type="transmembrane region" description="Helical" evidence="6">
    <location>
        <begin position="12"/>
        <end position="32"/>
    </location>
</feature>
<evidence type="ECO:0000256" key="5">
    <source>
        <dbReference type="ARBA" id="ARBA00023136"/>
    </source>
</evidence>
<dbReference type="InterPro" id="IPR049452">
    <property type="entry name" value="Anoctamin_TM"/>
</dbReference>
<keyword evidence="9" id="KW-1185">Reference proteome</keyword>
<name>A0AAV2PNJ5_MEGNR</name>
<feature type="domain" description="Anoctamin transmembrane" evidence="7">
    <location>
        <begin position="3"/>
        <end position="134"/>
    </location>
</feature>
<reference evidence="8 9" key="1">
    <citation type="submission" date="2024-05" db="EMBL/GenBank/DDBJ databases">
        <authorList>
            <person name="Wallberg A."/>
        </authorList>
    </citation>
    <scope>NUCLEOTIDE SEQUENCE [LARGE SCALE GENOMIC DNA]</scope>
</reference>